<dbReference type="InterPro" id="IPR050475">
    <property type="entry name" value="Prenyltransferase_related"/>
</dbReference>
<dbReference type="PANTHER" id="PTHR42723:SF1">
    <property type="entry name" value="CHLOROPHYLL SYNTHASE, CHLOROPLASTIC"/>
    <property type="match status" value="1"/>
</dbReference>
<dbReference type="InterPro" id="IPR000537">
    <property type="entry name" value="UbiA_prenyltransferase"/>
</dbReference>
<evidence type="ECO:0000256" key="2">
    <source>
        <dbReference type="ARBA" id="ARBA00022692"/>
    </source>
</evidence>
<evidence type="ECO:0000256" key="1">
    <source>
        <dbReference type="ARBA" id="ARBA00004141"/>
    </source>
</evidence>
<organism evidence="5 6">
    <name type="scientific">Haematococcus lacustris</name>
    <name type="common">Green alga</name>
    <name type="synonym">Haematococcus pluvialis</name>
    <dbReference type="NCBI Taxonomy" id="44745"/>
    <lineage>
        <taxon>Eukaryota</taxon>
        <taxon>Viridiplantae</taxon>
        <taxon>Chlorophyta</taxon>
        <taxon>core chlorophytes</taxon>
        <taxon>Chlorophyceae</taxon>
        <taxon>CS clade</taxon>
        <taxon>Chlamydomonadales</taxon>
        <taxon>Haematococcaceae</taxon>
        <taxon>Haematococcus</taxon>
    </lineage>
</organism>
<reference evidence="5 6" key="1">
    <citation type="submission" date="2020-02" db="EMBL/GenBank/DDBJ databases">
        <title>Draft genome sequence of Haematococcus lacustris strain NIES-144.</title>
        <authorList>
            <person name="Morimoto D."/>
            <person name="Nakagawa S."/>
            <person name="Yoshida T."/>
            <person name="Sawayama S."/>
        </authorList>
    </citation>
    <scope>NUCLEOTIDE SEQUENCE [LARGE SCALE GENOMIC DNA]</scope>
    <source>
        <strain evidence="5 6">NIES-144</strain>
    </source>
</reference>
<gene>
    <name evidence="5" type="ORF">HaLaN_29638</name>
</gene>
<accession>A0A6A0ADT8</accession>
<dbReference type="GO" id="GO:0016765">
    <property type="term" value="F:transferase activity, transferring alkyl or aryl (other than methyl) groups"/>
    <property type="evidence" value="ECO:0007669"/>
    <property type="project" value="InterPro"/>
</dbReference>
<keyword evidence="6" id="KW-1185">Reference proteome</keyword>
<evidence type="ECO:0000256" key="3">
    <source>
        <dbReference type="ARBA" id="ARBA00022989"/>
    </source>
</evidence>
<feature type="non-terminal residue" evidence="5">
    <location>
        <position position="53"/>
    </location>
</feature>
<protein>
    <submittedName>
        <fullName evidence="5">Uncharacterized protein</fullName>
    </submittedName>
</protein>
<comment type="subcellular location">
    <subcellularLocation>
        <location evidence="1">Membrane</location>
        <topology evidence="1">Multi-pass membrane protein</topology>
    </subcellularLocation>
</comment>
<evidence type="ECO:0000313" key="5">
    <source>
        <dbReference type="EMBL" id="GFH30732.1"/>
    </source>
</evidence>
<evidence type="ECO:0000256" key="4">
    <source>
        <dbReference type="ARBA" id="ARBA00023136"/>
    </source>
</evidence>
<dbReference type="Gene3D" id="1.10.357.140">
    <property type="entry name" value="UbiA prenyltransferase"/>
    <property type="match status" value="1"/>
</dbReference>
<dbReference type="Pfam" id="PF01040">
    <property type="entry name" value="UbiA"/>
    <property type="match status" value="1"/>
</dbReference>
<dbReference type="AlphaFoldDB" id="A0A6A0ADT8"/>
<name>A0A6A0ADT8_HAELA</name>
<evidence type="ECO:0000313" key="6">
    <source>
        <dbReference type="Proteomes" id="UP000485058"/>
    </source>
</evidence>
<keyword evidence="4" id="KW-0472">Membrane</keyword>
<keyword evidence="2" id="KW-0812">Transmembrane</keyword>
<comment type="caution">
    <text evidence="5">The sequence shown here is derived from an EMBL/GenBank/DDBJ whole genome shotgun (WGS) entry which is preliminary data.</text>
</comment>
<feature type="non-terminal residue" evidence="5">
    <location>
        <position position="1"/>
    </location>
</feature>
<dbReference type="InterPro" id="IPR044878">
    <property type="entry name" value="UbiA_sf"/>
</dbReference>
<keyword evidence="3" id="KW-1133">Transmembrane helix</keyword>
<dbReference type="GO" id="GO:0016020">
    <property type="term" value="C:membrane"/>
    <property type="evidence" value="ECO:0007669"/>
    <property type="project" value="UniProtKB-SubCell"/>
</dbReference>
<dbReference type="EMBL" id="BLLF01005101">
    <property type="protein sequence ID" value="GFH30732.1"/>
    <property type="molecule type" value="Genomic_DNA"/>
</dbReference>
<sequence length="53" mass="5878">MQTINDWYDREIDAINEPYRPIPSGRITEGEVKAQVAALLGAGIGTAFLLDTW</sequence>
<dbReference type="PANTHER" id="PTHR42723">
    <property type="entry name" value="CHLOROPHYLL SYNTHASE"/>
    <property type="match status" value="1"/>
</dbReference>
<proteinExistence type="predicted"/>
<dbReference type="Proteomes" id="UP000485058">
    <property type="component" value="Unassembled WGS sequence"/>
</dbReference>